<keyword evidence="3" id="KW-1185">Reference proteome</keyword>
<feature type="signal peptide" evidence="1">
    <location>
        <begin position="1"/>
        <end position="20"/>
    </location>
</feature>
<protein>
    <submittedName>
        <fullName evidence="2">Uncharacterized protein</fullName>
    </submittedName>
</protein>
<dbReference type="SUPFAM" id="SSF54427">
    <property type="entry name" value="NTF2-like"/>
    <property type="match status" value="1"/>
</dbReference>
<keyword evidence="1" id="KW-0732">Signal</keyword>
<feature type="chain" id="PRO_5009602986" evidence="1">
    <location>
        <begin position="21"/>
        <end position="207"/>
    </location>
</feature>
<name>A0A1G4BK65_9PEZI</name>
<organism evidence="2 3">
    <name type="scientific">Colletotrichum orchidophilum</name>
    <dbReference type="NCBI Taxonomy" id="1209926"/>
    <lineage>
        <taxon>Eukaryota</taxon>
        <taxon>Fungi</taxon>
        <taxon>Dikarya</taxon>
        <taxon>Ascomycota</taxon>
        <taxon>Pezizomycotina</taxon>
        <taxon>Sordariomycetes</taxon>
        <taxon>Hypocreomycetidae</taxon>
        <taxon>Glomerellales</taxon>
        <taxon>Glomerellaceae</taxon>
        <taxon>Colletotrichum</taxon>
    </lineage>
</organism>
<evidence type="ECO:0000256" key="1">
    <source>
        <dbReference type="SAM" id="SignalP"/>
    </source>
</evidence>
<accession>A0A1G4BK65</accession>
<dbReference type="Proteomes" id="UP000176998">
    <property type="component" value="Unassembled WGS sequence"/>
</dbReference>
<dbReference type="GeneID" id="34556183"/>
<dbReference type="RefSeq" id="XP_022478974.1">
    <property type="nucleotide sequence ID" value="XM_022614673.1"/>
</dbReference>
<dbReference type="OrthoDB" id="3794857at2759"/>
<sequence>MQFNIASVLIVMSTFSLGAAHVRLEATSAVWGLIARLMCQGDPLVLADTRTAPRTIPRARNLFNENFKESSLPCEITDSSSYGDQRNLLNRSKTTTAISNSDHEHVTKTVRYHVDSVVKADSALLDLALTTTSMHSWAHEVRALFFKTRYDVIGIIPTDSLVKVDMENTPDAPAFTDFRPLIKVDGGRRIIAKILHAYDCWIIQTTL</sequence>
<dbReference type="InterPro" id="IPR032710">
    <property type="entry name" value="NTF2-like_dom_sf"/>
</dbReference>
<gene>
    <name evidence="2" type="ORF">CORC01_03023</name>
</gene>
<reference evidence="2 3" key="1">
    <citation type="submission" date="2016-09" db="EMBL/GenBank/DDBJ databases">
        <authorList>
            <person name="Capua I."/>
            <person name="De Benedictis P."/>
            <person name="Joannis T."/>
            <person name="Lombin L.H."/>
            <person name="Cattoli G."/>
        </authorList>
    </citation>
    <scope>NUCLEOTIDE SEQUENCE [LARGE SCALE GENOMIC DNA]</scope>
    <source>
        <strain evidence="2 3">IMI 309357</strain>
    </source>
</reference>
<dbReference type="AlphaFoldDB" id="A0A1G4BK65"/>
<proteinExistence type="predicted"/>
<evidence type="ECO:0000313" key="2">
    <source>
        <dbReference type="EMBL" id="OHF01832.1"/>
    </source>
</evidence>
<evidence type="ECO:0000313" key="3">
    <source>
        <dbReference type="Proteomes" id="UP000176998"/>
    </source>
</evidence>
<comment type="caution">
    <text evidence="2">The sequence shown here is derived from an EMBL/GenBank/DDBJ whole genome shotgun (WGS) entry which is preliminary data.</text>
</comment>
<dbReference type="EMBL" id="MJBS01000017">
    <property type="protein sequence ID" value="OHF01832.1"/>
    <property type="molecule type" value="Genomic_DNA"/>
</dbReference>